<dbReference type="InterPro" id="IPR036388">
    <property type="entry name" value="WH-like_DNA-bd_sf"/>
</dbReference>
<organism evidence="6 7">
    <name type="scientific">Sporosarcina globispora</name>
    <name type="common">Bacillus globisporus</name>
    <dbReference type="NCBI Taxonomy" id="1459"/>
    <lineage>
        <taxon>Bacteria</taxon>
        <taxon>Bacillati</taxon>
        <taxon>Bacillota</taxon>
        <taxon>Bacilli</taxon>
        <taxon>Bacillales</taxon>
        <taxon>Caryophanaceae</taxon>
        <taxon>Sporosarcina</taxon>
    </lineage>
</organism>
<dbReference type="SUPFAM" id="SSF53697">
    <property type="entry name" value="SIS domain"/>
    <property type="match status" value="1"/>
</dbReference>
<feature type="domain" description="SIS" evidence="5">
    <location>
        <begin position="129"/>
        <end position="266"/>
    </location>
</feature>
<dbReference type="GO" id="GO:0097367">
    <property type="term" value="F:carbohydrate derivative binding"/>
    <property type="evidence" value="ECO:0007669"/>
    <property type="project" value="InterPro"/>
</dbReference>
<keyword evidence="2" id="KW-0238">DNA-binding</keyword>
<dbReference type="InterPro" id="IPR001347">
    <property type="entry name" value="SIS_dom"/>
</dbReference>
<evidence type="ECO:0008006" key="8">
    <source>
        <dbReference type="Google" id="ProtNLM"/>
    </source>
</evidence>
<proteinExistence type="predicted"/>
<keyword evidence="7" id="KW-1185">Reference proteome</keyword>
<sequence length="290" mass="32527">MGENSLKKISQQIKQQYNELSQRLKTVANYIIENPKMIALYPAKEIGKLTETSETTVIRCSTALGYSGYAALQEDIRKALLLPEADDPLQALKKGIKTENNLITEVMEQDIDFIKQTFANLDEALFQEAVSSILKAKKIVVVGLRTSYAPANWLAYSLNIVKGETILFKGDIDDANYLLTEINEDWLIVALSFQRYVKQTISFVKAGKEKGAKVLTFTDNELSPVGVLADITIRAITPNPASLKGMPTLFSILNALISGIMVTDKQNIEARVDHYNETSEHYYSFYRKEE</sequence>
<name>A0A0M0GE88_SPOGL</name>
<dbReference type="OrthoDB" id="2930at2"/>
<evidence type="ECO:0000256" key="3">
    <source>
        <dbReference type="ARBA" id="ARBA00023163"/>
    </source>
</evidence>
<dbReference type="InterPro" id="IPR009057">
    <property type="entry name" value="Homeodomain-like_sf"/>
</dbReference>
<dbReference type="PROSITE" id="PS51071">
    <property type="entry name" value="HTH_RPIR"/>
    <property type="match status" value="1"/>
</dbReference>
<dbReference type="InterPro" id="IPR000281">
    <property type="entry name" value="HTH_RpiR"/>
</dbReference>
<dbReference type="GO" id="GO:0003700">
    <property type="term" value="F:DNA-binding transcription factor activity"/>
    <property type="evidence" value="ECO:0007669"/>
    <property type="project" value="InterPro"/>
</dbReference>
<dbReference type="PANTHER" id="PTHR30514:SF18">
    <property type="entry name" value="RPIR-FAMILY TRANSCRIPTIONAL REGULATOR"/>
    <property type="match status" value="1"/>
</dbReference>
<accession>A0A0M0GE88</accession>
<dbReference type="Pfam" id="PF01418">
    <property type="entry name" value="HTH_6"/>
    <property type="match status" value="1"/>
</dbReference>
<dbReference type="GO" id="GO:1901135">
    <property type="term" value="P:carbohydrate derivative metabolic process"/>
    <property type="evidence" value="ECO:0007669"/>
    <property type="project" value="InterPro"/>
</dbReference>
<gene>
    <name evidence="6" type="ORF">AF332_15445</name>
</gene>
<dbReference type="CDD" id="cd05013">
    <property type="entry name" value="SIS_RpiR"/>
    <property type="match status" value="1"/>
</dbReference>
<dbReference type="InterPro" id="IPR035472">
    <property type="entry name" value="RpiR-like_SIS"/>
</dbReference>
<evidence type="ECO:0000259" key="4">
    <source>
        <dbReference type="PROSITE" id="PS51071"/>
    </source>
</evidence>
<dbReference type="Proteomes" id="UP000037109">
    <property type="component" value="Unassembled WGS sequence"/>
</dbReference>
<dbReference type="STRING" id="1459.AF332_15445"/>
<dbReference type="AlphaFoldDB" id="A0A0M0GE88"/>
<dbReference type="PROSITE" id="PS51464">
    <property type="entry name" value="SIS"/>
    <property type="match status" value="1"/>
</dbReference>
<evidence type="ECO:0000259" key="5">
    <source>
        <dbReference type="PROSITE" id="PS51464"/>
    </source>
</evidence>
<dbReference type="PATRIC" id="fig|1459.3.peg.3350"/>
<evidence type="ECO:0000313" key="7">
    <source>
        <dbReference type="Proteomes" id="UP000037109"/>
    </source>
</evidence>
<dbReference type="InterPro" id="IPR046348">
    <property type="entry name" value="SIS_dom_sf"/>
</dbReference>
<dbReference type="Gene3D" id="3.40.50.10490">
    <property type="entry name" value="Glucose-6-phosphate isomerase like protein, domain 1"/>
    <property type="match status" value="1"/>
</dbReference>
<keyword evidence="1" id="KW-0805">Transcription regulation</keyword>
<evidence type="ECO:0000313" key="6">
    <source>
        <dbReference type="EMBL" id="KON88068.1"/>
    </source>
</evidence>
<evidence type="ECO:0000256" key="1">
    <source>
        <dbReference type="ARBA" id="ARBA00023015"/>
    </source>
</evidence>
<dbReference type="PANTHER" id="PTHR30514">
    <property type="entry name" value="GLUCOKINASE"/>
    <property type="match status" value="1"/>
</dbReference>
<dbReference type="GO" id="GO:0003677">
    <property type="term" value="F:DNA binding"/>
    <property type="evidence" value="ECO:0007669"/>
    <property type="project" value="UniProtKB-KW"/>
</dbReference>
<reference evidence="7" key="1">
    <citation type="submission" date="2015-07" db="EMBL/GenBank/DDBJ databases">
        <title>Fjat-10036 dsm4.</title>
        <authorList>
            <person name="Liu B."/>
            <person name="Wang J."/>
            <person name="Zhu Y."/>
            <person name="Liu G."/>
            <person name="Chen Q."/>
            <person name="Chen Z."/>
            <person name="Lan J."/>
            <person name="Che J."/>
            <person name="Ge C."/>
            <person name="Shi H."/>
            <person name="Pan Z."/>
            <person name="Liu X."/>
        </authorList>
    </citation>
    <scope>NUCLEOTIDE SEQUENCE [LARGE SCALE GENOMIC DNA]</scope>
    <source>
        <strain evidence="7">DSM 4</strain>
    </source>
</reference>
<dbReference type="Gene3D" id="1.10.10.10">
    <property type="entry name" value="Winged helix-like DNA-binding domain superfamily/Winged helix DNA-binding domain"/>
    <property type="match status" value="1"/>
</dbReference>
<comment type="caution">
    <text evidence="6">The sequence shown here is derived from an EMBL/GenBank/DDBJ whole genome shotgun (WGS) entry which is preliminary data.</text>
</comment>
<dbReference type="SUPFAM" id="SSF46689">
    <property type="entry name" value="Homeodomain-like"/>
    <property type="match status" value="1"/>
</dbReference>
<dbReference type="Pfam" id="PF01380">
    <property type="entry name" value="SIS"/>
    <property type="match status" value="1"/>
</dbReference>
<dbReference type="InterPro" id="IPR047640">
    <property type="entry name" value="RpiR-like"/>
</dbReference>
<dbReference type="EMBL" id="LGUF01000007">
    <property type="protein sequence ID" value="KON88068.1"/>
    <property type="molecule type" value="Genomic_DNA"/>
</dbReference>
<evidence type="ECO:0000256" key="2">
    <source>
        <dbReference type="ARBA" id="ARBA00023125"/>
    </source>
</evidence>
<feature type="domain" description="HTH rpiR-type" evidence="4">
    <location>
        <begin position="7"/>
        <end position="83"/>
    </location>
</feature>
<keyword evidence="3" id="KW-0804">Transcription</keyword>
<protein>
    <recommendedName>
        <fullName evidence="8">Transcriptional regulator</fullName>
    </recommendedName>
</protein>